<dbReference type="Proteomes" id="UP000013909">
    <property type="component" value="Unassembled WGS sequence"/>
</dbReference>
<proteinExistence type="predicted"/>
<comment type="caution">
    <text evidence="1">The sequence shown here is derived from an EMBL/GenBank/DDBJ whole genome shotgun (WGS) entry which is preliminary data.</text>
</comment>
<dbReference type="STRING" id="1232681.ADIS_0311"/>
<organism evidence="1 2">
    <name type="scientific">Lunatimonas lonarensis</name>
    <dbReference type="NCBI Taxonomy" id="1232681"/>
    <lineage>
        <taxon>Bacteria</taxon>
        <taxon>Pseudomonadati</taxon>
        <taxon>Bacteroidota</taxon>
        <taxon>Cytophagia</taxon>
        <taxon>Cytophagales</taxon>
        <taxon>Cyclobacteriaceae</taxon>
    </lineage>
</organism>
<accession>R7ZYM6</accession>
<reference evidence="1 2" key="1">
    <citation type="submission" date="2013-02" db="EMBL/GenBank/DDBJ databases">
        <title>A novel strain isolated from Lonar lake, Maharashtra, India.</title>
        <authorList>
            <person name="Singh A."/>
        </authorList>
    </citation>
    <scope>NUCLEOTIDE SEQUENCE [LARGE SCALE GENOMIC DNA]</scope>
    <source>
        <strain evidence="1 2">AK24</strain>
    </source>
</reference>
<dbReference type="EMBL" id="AQHR01000011">
    <property type="protein sequence ID" value="EON79202.1"/>
    <property type="molecule type" value="Genomic_DNA"/>
</dbReference>
<keyword evidence="2" id="KW-1185">Reference proteome</keyword>
<gene>
    <name evidence="1" type="ORF">ADIS_0311</name>
</gene>
<sequence>MPRTFDFGRDAGYGAIVISLLCIPLMRRIKVVDAGTEMDTPETKLQLIWFWLDRRPNGDGILSKSIG</sequence>
<dbReference type="AlphaFoldDB" id="R7ZYM6"/>
<evidence type="ECO:0000313" key="1">
    <source>
        <dbReference type="EMBL" id="EON79202.1"/>
    </source>
</evidence>
<evidence type="ECO:0000313" key="2">
    <source>
        <dbReference type="Proteomes" id="UP000013909"/>
    </source>
</evidence>
<name>R7ZYM6_9BACT</name>
<protein>
    <submittedName>
        <fullName evidence="1">Uncharacterized protein</fullName>
    </submittedName>
</protein>